<dbReference type="Gene3D" id="3.40.140.10">
    <property type="entry name" value="Cytidine Deaminase, domain 2"/>
    <property type="match status" value="1"/>
</dbReference>
<keyword evidence="6" id="KW-0862">Zinc</keyword>
<comment type="cofactor">
    <cofactor evidence="1">
        <name>Zn(2+)</name>
        <dbReference type="ChEBI" id="CHEBI:29105"/>
    </cofactor>
</comment>
<evidence type="ECO:0000256" key="7">
    <source>
        <dbReference type="ARBA" id="ARBA00037036"/>
    </source>
</evidence>
<evidence type="ECO:0000256" key="3">
    <source>
        <dbReference type="ARBA" id="ARBA00022723"/>
    </source>
</evidence>
<evidence type="ECO:0000259" key="12">
    <source>
        <dbReference type="PROSITE" id="PS51747"/>
    </source>
</evidence>
<dbReference type="GO" id="GO:0004132">
    <property type="term" value="F:dCMP deaminase activity"/>
    <property type="evidence" value="ECO:0007669"/>
    <property type="project" value="UniProtKB-EC"/>
</dbReference>
<dbReference type="InterPro" id="IPR016192">
    <property type="entry name" value="APOBEC/CMP_deaminase_Zn-bd"/>
</dbReference>
<evidence type="ECO:0000313" key="13">
    <source>
        <dbReference type="Proteomes" id="UP000887575"/>
    </source>
</evidence>
<dbReference type="AlphaFoldDB" id="A0AAF3FEJ5"/>
<evidence type="ECO:0000256" key="1">
    <source>
        <dbReference type="ARBA" id="ARBA00001947"/>
    </source>
</evidence>
<evidence type="ECO:0000256" key="10">
    <source>
        <dbReference type="ARBA" id="ARBA00052978"/>
    </source>
</evidence>
<dbReference type="PROSITE" id="PS51747">
    <property type="entry name" value="CYT_DCMP_DEAMINASES_2"/>
    <property type="match status" value="1"/>
</dbReference>
<evidence type="ECO:0000313" key="15">
    <source>
        <dbReference type="WBParaSite" id="MBELARI_LOCUS5304"/>
    </source>
</evidence>
<keyword evidence="3" id="KW-0479">Metal-binding</keyword>
<dbReference type="CDD" id="cd01286">
    <property type="entry name" value="deoxycytidylate_deaminase"/>
    <property type="match status" value="1"/>
</dbReference>
<evidence type="ECO:0000256" key="6">
    <source>
        <dbReference type="ARBA" id="ARBA00022833"/>
    </source>
</evidence>
<organism evidence="13 15">
    <name type="scientific">Mesorhabditis belari</name>
    <dbReference type="NCBI Taxonomy" id="2138241"/>
    <lineage>
        <taxon>Eukaryota</taxon>
        <taxon>Metazoa</taxon>
        <taxon>Ecdysozoa</taxon>
        <taxon>Nematoda</taxon>
        <taxon>Chromadorea</taxon>
        <taxon>Rhabditida</taxon>
        <taxon>Rhabditina</taxon>
        <taxon>Rhabditomorpha</taxon>
        <taxon>Rhabditoidea</taxon>
        <taxon>Rhabditidae</taxon>
        <taxon>Mesorhabditinae</taxon>
        <taxon>Mesorhabditis</taxon>
    </lineage>
</organism>
<dbReference type="WBParaSite" id="MBELARI_LOCUS5304">
    <property type="protein sequence ID" value="MBELARI_LOCUS5304"/>
    <property type="gene ID" value="MBELARI_LOCUS5304"/>
</dbReference>
<evidence type="ECO:0000313" key="14">
    <source>
        <dbReference type="WBParaSite" id="MBELARI_LOCUS14006"/>
    </source>
</evidence>
<dbReference type="Proteomes" id="UP000887575">
    <property type="component" value="Unassembled WGS sequence"/>
</dbReference>
<comment type="function">
    <text evidence="7">Supplies the nucleotide substrate for thymidylate synthetase.</text>
</comment>
<dbReference type="PROSITE" id="PS00903">
    <property type="entry name" value="CYT_DCMP_DEAMINASES_1"/>
    <property type="match status" value="1"/>
</dbReference>
<evidence type="ECO:0000256" key="8">
    <source>
        <dbReference type="ARBA" id="ARBA00038938"/>
    </source>
</evidence>
<keyword evidence="4" id="KW-0545">Nucleotide biosynthesis</keyword>
<evidence type="ECO:0000256" key="2">
    <source>
        <dbReference type="ARBA" id="ARBA00006576"/>
    </source>
</evidence>
<dbReference type="InterPro" id="IPR016193">
    <property type="entry name" value="Cytidine_deaminase-like"/>
</dbReference>
<dbReference type="FunFam" id="3.40.140.10:FF:000021">
    <property type="entry name" value="Deoxycytidylate deaminase"/>
    <property type="match status" value="1"/>
</dbReference>
<dbReference type="SUPFAM" id="SSF53927">
    <property type="entry name" value="Cytidine deaminase-like"/>
    <property type="match status" value="1"/>
</dbReference>
<dbReference type="Pfam" id="PF00383">
    <property type="entry name" value="dCMP_cyt_deam_1"/>
    <property type="match status" value="1"/>
</dbReference>
<feature type="domain" description="CMP/dCMP-type deaminase" evidence="12">
    <location>
        <begin position="33"/>
        <end position="160"/>
    </location>
</feature>
<accession>A0AAF3FEJ5</accession>
<dbReference type="InterPro" id="IPR035105">
    <property type="entry name" value="Deoxycytidylate_deaminase_dom"/>
</dbReference>
<comment type="catalytic activity">
    <reaction evidence="10">
        <text>dCMP + H2O + H(+) = dUMP + NH4(+)</text>
        <dbReference type="Rhea" id="RHEA:22924"/>
        <dbReference type="ChEBI" id="CHEBI:15377"/>
        <dbReference type="ChEBI" id="CHEBI:15378"/>
        <dbReference type="ChEBI" id="CHEBI:28938"/>
        <dbReference type="ChEBI" id="CHEBI:57566"/>
        <dbReference type="ChEBI" id="CHEBI:246422"/>
        <dbReference type="EC" id="3.5.4.12"/>
    </reaction>
</comment>
<dbReference type="PANTHER" id="PTHR11086:SF18">
    <property type="entry name" value="DEOXYCYTIDYLATE DEAMINASE"/>
    <property type="match status" value="1"/>
</dbReference>
<dbReference type="InterPro" id="IPR002125">
    <property type="entry name" value="CMP_dCMP_dom"/>
</dbReference>
<evidence type="ECO:0000256" key="5">
    <source>
        <dbReference type="ARBA" id="ARBA00022801"/>
    </source>
</evidence>
<dbReference type="GO" id="GO:0008270">
    <property type="term" value="F:zinc ion binding"/>
    <property type="evidence" value="ECO:0007669"/>
    <property type="project" value="InterPro"/>
</dbReference>
<dbReference type="InterPro" id="IPR015517">
    <property type="entry name" value="dCMP_deaminase-rel"/>
</dbReference>
<proteinExistence type="inferred from homology"/>
<dbReference type="EC" id="3.5.4.12" evidence="8"/>
<evidence type="ECO:0000256" key="4">
    <source>
        <dbReference type="ARBA" id="ARBA00022727"/>
    </source>
</evidence>
<dbReference type="GO" id="GO:0005737">
    <property type="term" value="C:cytoplasm"/>
    <property type="evidence" value="ECO:0007669"/>
    <property type="project" value="TreeGrafter"/>
</dbReference>
<sequence length="198" mass="22429">MSPPHQKPADPPSLPGTPVKLVEESEKRSDYLVWSDYFMALAILASKRSKDPTTQVGCVIVDRDNKVLGTGYNGMPIGCDDDEMPWGKGDMNPLRNKHAFVVHAEQNALINSLGKAEGCTLYTVLFPCNECAKIIVQHKIREVVYMLDRNTWEMEGARILFKKTGIIYKQFKTRLPSVTLSFDKDCYETDKRFDKHDA</sequence>
<evidence type="ECO:0000256" key="9">
    <source>
        <dbReference type="ARBA" id="ARBA00041763"/>
    </source>
</evidence>
<keyword evidence="13" id="KW-1185">Reference proteome</keyword>
<protein>
    <recommendedName>
        <fullName evidence="11">Probable deoxycytidylate deaminase</fullName>
        <ecNumber evidence="8">3.5.4.12</ecNumber>
    </recommendedName>
    <alternativeName>
        <fullName evidence="9">dCMP deaminase</fullName>
    </alternativeName>
</protein>
<evidence type="ECO:0000256" key="11">
    <source>
        <dbReference type="ARBA" id="ARBA00071625"/>
    </source>
</evidence>
<dbReference type="PANTHER" id="PTHR11086">
    <property type="entry name" value="DEOXYCYTIDYLATE DEAMINASE-RELATED"/>
    <property type="match status" value="1"/>
</dbReference>
<dbReference type="WBParaSite" id="MBELARI_LOCUS14006">
    <property type="protein sequence ID" value="MBELARI_LOCUS14006"/>
    <property type="gene ID" value="MBELARI_LOCUS14006"/>
</dbReference>
<comment type="similarity">
    <text evidence="2">Belongs to the cytidine and deoxycytidylate deaminase family.</text>
</comment>
<name>A0AAF3FEJ5_9BILA</name>
<keyword evidence="5" id="KW-0378">Hydrolase</keyword>
<reference evidence="14 15" key="1">
    <citation type="submission" date="2024-02" db="UniProtKB">
        <authorList>
            <consortium name="WormBaseParasite"/>
        </authorList>
    </citation>
    <scope>IDENTIFICATION</scope>
</reference>
<dbReference type="GO" id="GO:0009165">
    <property type="term" value="P:nucleotide biosynthetic process"/>
    <property type="evidence" value="ECO:0007669"/>
    <property type="project" value="UniProtKB-KW"/>
</dbReference>